<evidence type="ECO:0000313" key="2">
    <source>
        <dbReference type="Proteomes" id="UP000694421"/>
    </source>
</evidence>
<proteinExistence type="predicted"/>
<keyword evidence="2" id="KW-1185">Reference proteome</keyword>
<reference evidence="1" key="2">
    <citation type="submission" date="2025-09" db="UniProtKB">
        <authorList>
            <consortium name="Ensembl"/>
        </authorList>
    </citation>
    <scope>IDENTIFICATION</scope>
</reference>
<dbReference type="OMA" id="RGNSHHK"/>
<dbReference type="AlphaFoldDB" id="A0A8D0B6V8"/>
<reference evidence="1" key="1">
    <citation type="submission" date="2025-08" db="UniProtKB">
        <authorList>
            <consortium name="Ensembl"/>
        </authorList>
    </citation>
    <scope>IDENTIFICATION</scope>
</reference>
<organism evidence="1 2">
    <name type="scientific">Salvator merianae</name>
    <name type="common">Argentine black and white tegu</name>
    <name type="synonym">Tupinambis merianae</name>
    <dbReference type="NCBI Taxonomy" id="96440"/>
    <lineage>
        <taxon>Eukaryota</taxon>
        <taxon>Metazoa</taxon>
        <taxon>Chordata</taxon>
        <taxon>Craniata</taxon>
        <taxon>Vertebrata</taxon>
        <taxon>Euteleostomi</taxon>
        <taxon>Lepidosauria</taxon>
        <taxon>Squamata</taxon>
        <taxon>Bifurcata</taxon>
        <taxon>Unidentata</taxon>
        <taxon>Episquamata</taxon>
        <taxon>Laterata</taxon>
        <taxon>Teiioidea</taxon>
        <taxon>Teiidae</taxon>
        <taxon>Salvator</taxon>
    </lineage>
</organism>
<name>A0A8D0B6V8_SALMN</name>
<dbReference type="Proteomes" id="UP000694421">
    <property type="component" value="Unplaced"/>
</dbReference>
<accession>A0A8D0B6V8</accession>
<sequence length="148" mass="17290">MKPRFITRPISCSTNPDRTIPSNTLYSKHNHCLLICHQYLPRFPIRMTILLPQRDLKCRSNLVLFINSDSLHRIYFTMSTNIILRGHSNYKPTINHPIRRTNTSRMTLGRLLRRQPDLNLILHTTLYTPLCTSGFISTPSTFPTQDRI</sequence>
<dbReference type="Ensembl" id="ENSSMRT00000004016.1">
    <property type="protein sequence ID" value="ENSSMRP00000003369.1"/>
    <property type="gene ID" value="ENSSMRG00000002824.1"/>
</dbReference>
<evidence type="ECO:0000313" key="1">
    <source>
        <dbReference type="Ensembl" id="ENSSMRP00000003369.1"/>
    </source>
</evidence>
<protein>
    <submittedName>
        <fullName evidence="1">Uncharacterized protein</fullName>
    </submittedName>
</protein>